<feature type="domain" description="Protein kinase" evidence="1">
    <location>
        <begin position="1"/>
        <end position="279"/>
    </location>
</feature>
<dbReference type="GO" id="GO:0004672">
    <property type="term" value="F:protein kinase activity"/>
    <property type="evidence" value="ECO:0007669"/>
    <property type="project" value="InterPro"/>
</dbReference>
<reference evidence="2" key="1">
    <citation type="submission" date="2021-09" db="EMBL/GenBank/DDBJ databases">
        <authorList>
            <consortium name="AG Swart"/>
            <person name="Singh M."/>
            <person name="Singh A."/>
            <person name="Seah K."/>
            <person name="Emmerich C."/>
        </authorList>
    </citation>
    <scope>NUCLEOTIDE SEQUENCE</scope>
    <source>
        <strain evidence="2">ATCC30299</strain>
    </source>
</reference>
<protein>
    <recommendedName>
        <fullName evidence="1">Protein kinase domain-containing protein</fullName>
    </recommendedName>
</protein>
<dbReference type="AlphaFoldDB" id="A0AAU9KCJ5"/>
<dbReference type="PANTHER" id="PTHR24362">
    <property type="entry name" value="SERINE/THREONINE-PROTEIN KINASE NEK"/>
    <property type="match status" value="1"/>
</dbReference>
<dbReference type="GO" id="GO:0005524">
    <property type="term" value="F:ATP binding"/>
    <property type="evidence" value="ECO:0007669"/>
    <property type="project" value="InterPro"/>
</dbReference>
<dbReference type="SMART" id="SM00220">
    <property type="entry name" value="S_TKc"/>
    <property type="match status" value="1"/>
</dbReference>
<dbReference type="PANTHER" id="PTHR24362:SF309">
    <property type="entry name" value="PROTEIN KINASE DOMAIN-CONTAINING PROTEIN"/>
    <property type="match status" value="1"/>
</dbReference>
<comment type="caution">
    <text evidence="2">The sequence shown here is derived from an EMBL/GenBank/DDBJ whole genome shotgun (WGS) entry which is preliminary data.</text>
</comment>
<dbReference type="Pfam" id="PF00069">
    <property type="entry name" value="Pkinase"/>
    <property type="match status" value="1"/>
</dbReference>
<proteinExistence type="predicted"/>
<dbReference type="InterPro" id="IPR008271">
    <property type="entry name" value="Ser/Thr_kinase_AS"/>
</dbReference>
<dbReference type="EMBL" id="CAJZBQ010000062">
    <property type="protein sequence ID" value="CAG9335403.1"/>
    <property type="molecule type" value="Genomic_DNA"/>
</dbReference>
<dbReference type="PROSITE" id="PS00108">
    <property type="entry name" value="PROTEIN_KINASE_ST"/>
    <property type="match status" value="1"/>
</dbReference>
<dbReference type="Proteomes" id="UP001162131">
    <property type="component" value="Unassembled WGS sequence"/>
</dbReference>
<accession>A0AAU9KCJ5</accession>
<dbReference type="InterPro" id="IPR011009">
    <property type="entry name" value="Kinase-like_dom_sf"/>
</dbReference>
<dbReference type="InterPro" id="IPR000719">
    <property type="entry name" value="Prot_kinase_dom"/>
</dbReference>
<evidence type="ECO:0000313" key="2">
    <source>
        <dbReference type="EMBL" id="CAG9335403.1"/>
    </source>
</evidence>
<evidence type="ECO:0000259" key="1">
    <source>
        <dbReference type="PROSITE" id="PS50011"/>
    </source>
</evidence>
<dbReference type="SUPFAM" id="SSF56112">
    <property type="entry name" value="Protein kinase-like (PK-like)"/>
    <property type="match status" value="1"/>
</dbReference>
<keyword evidence="3" id="KW-1185">Reference proteome</keyword>
<dbReference type="CDD" id="cd00180">
    <property type="entry name" value="PKc"/>
    <property type="match status" value="1"/>
</dbReference>
<organism evidence="2 3">
    <name type="scientific">Blepharisma stoltei</name>
    <dbReference type="NCBI Taxonomy" id="1481888"/>
    <lineage>
        <taxon>Eukaryota</taxon>
        <taxon>Sar</taxon>
        <taxon>Alveolata</taxon>
        <taxon>Ciliophora</taxon>
        <taxon>Postciliodesmatophora</taxon>
        <taxon>Heterotrichea</taxon>
        <taxon>Heterotrichida</taxon>
        <taxon>Blepharismidae</taxon>
        <taxon>Blepharisma</taxon>
    </lineage>
</organism>
<dbReference type="CDD" id="cd20335">
    <property type="entry name" value="BRcat_RBR"/>
    <property type="match status" value="1"/>
</dbReference>
<dbReference type="Gene3D" id="1.10.510.10">
    <property type="entry name" value="Transferase(Phosphotransferase) domain 1"/>
    <property type="match status" value="1"/>
</dbReference>
<sequence>MAEIELKEEDIELTGKTLYMVEGQVEIELGRFKKNPEKLFVVKKIYPIDEDYDKMKREVVSLYKLNHPAIPKFYGYYWSRRNNLYLLCVLIEYFHNGDLAREILRRKNNTWSEEELLHHFGCLLDAFAYMECAGFAHRDIKPQNIFIGNEGSFKVGDFGCSIQSLEHQLRELATISGSPIYLSPLVREAWISYQEGSNWAGKTNHNVYKSDVYSLGLTFLYMATLKEPIELVSLKNLKEKIKGKLYQIRYNRIIPLLELMLKVNEDERPNFIQLKHFYNENFRFLDVNVFAQARFLAEMVNERVFSPTNFNLLYLKGTKITFKIKTKNIKLLANLYSKCSNERLTTVEKEILLDLIKNDEISDNLCKICNNRIFIDDHPLVKSKCPCRYWMHKACYYESLNTNKALTCNICNNSLVPFINQIFCPNHDCPGTIPLKAKTFKCNICFAEFCKICKINLINHQNSCISSSLSRRSLRCGKCGQAVIRERGSFYYKCQNCGYLCIVCFKGIYASHKECCSYFISLNQF</sequence>
<name>A0AAU9KCJ5_9CILI</name>
<evidence type="ECO:0000313" key="3">
    <source>
        <dbReference type="Proteomes" id="UP001162131"/>
    </source>
</evidence>
<dbReference type="PROSITE" id="PS50011">
    <property type="entry name" value="PROTEIN_KINASE_DOM"/>
    <property type="match status" value="1"/>
</dbReference>
<gene>
    <name evidence="2" type="ORF">BSTOLATCC_MIC63876</name>
</gene>